<comment type="caution">
    <text evidence="1">The sequence shown here is derived from an EMBL/GenBank/DDBJ whole genome shotgun (WGS) entry which is preliminary data.</text>
</comment>
<protein>
    <submittedName>
        <fullName evidence="1">Retrovirus-related pol polyprotein from transposon RE1</fullName>
    </submittedName>
</protein>
<reference evidence="2" key="1">
    <citation type="journal article" date="2023" name="Hortic. Res.">
        <title>A chromosome-level phased genome enabling allele-level studies in sweet orange: a case study on citrus Huanglongbing tolerance.</title>
        <authorList>
            <person name="Wu B."/>
            <person name="Yu Q."/>
            <person name="Deng Z."/>
            <person name="Duan Y."/>
            <person name="Luo F."/>
            <person name="Gmitter F. Jr."/>
        </authorList>
    </citation>
    <scope>NUCLEOTIDE SEQUENCE [LARGE SCALE GENOMIC DNA]</scope>
    <source>
        <strain evidence="2">cv. Valencia</strain>
    </source>
</reference>
<dbReference type="Proteomes" id="UP000829398">
    <property type="component" value="Chromosome 1"/>
</dbReference>
<sequence>MASSSSNQTTAVSYTFLTPIKLDRSNYMIWKMQVLASIQGNGLEGYIDGSITAPYSDQRIPNSEFVIWKRTDQQLLGWLLSSMTESVLGIVLGCKTSFEVWRALEKLSGSQNKTRALQLKNQMMMTKKNDLSVYDYFHKMKSIADIMAAAGAPMSDYDFMISVLGGIGSEFNPVAVLITGRGLDLDLSESLSMLMTHKGMLEQQALAETMDANLAFAANFVKKGNNKKKGHTADICKDRFNKDFTPAMRYPHQSNYNQGFNQGYNQRSMSAYMATPETVMDDGWYLDSGATHHLTNDLSNINISEPYEGNEKLIIGNGYGLTISHIGSTHLAVGNYKLLLKNLLFVPHITKNLLSISKLTSDNSLIIEFCGNTCFLKDKKKKLVLLEGVAMKGLYKLKLEPGSKIHQPLFSIVNKESCSVPMSMMSHCSDDLQSCFSTNTQAKVAQNFSKNCLLSHSSYKCLSSKGVVYVARHVVFNESESPFSTDSMFSKQPLNSASEYRHPMFKVFSVSVPLPDPSSSSDNIIHQFQMPATSASSSSSSSSSPFSQPTHPHHLSSHNSLSISHNSPHHHQSPNPAPLPTHPMLTRAKTGVFKPKFLAYSSVLGEQEPAIVSQALSDSKWKTAMQIEYNALMENQTWTLVPASQATKIVGCKWVFRIKYNADGSVSKYKAWLVAKGFHQTPGIDYFETFSSVVKQSTVRIILSLTVMKGWKIRQIDINNAFLNGELNEDVYMFQPEGFVQSPSGHVYSSLFIKHESGGIVIVLVYVDDILITGDNNTIIETFIKYLGDTFALKDLGEFSYFLGIKVTHTATGRLHLSQAKYVRDLLTRTDMENCRESDTPMSTGQKLRRAGNDDNLIVNVTEYRSIIGALQYLVLTRPELAFSVNKLSQFLAAPTEKHWIACKKILRYLKATKDFGLLFKAGDGINLTSYTDADWACDVDDRKSVGAYCVYLGQNLISWSSKKQQTVARSSTESEYRALSTACAEIVWIQALLGELKLKCSQIPVIWCDNNGAAALATNPVYHAKTKHIEFDVHFIREKVTCKQVEIKYVPSEWNVADVLTKPMAYSFFNYYRDKLNVVPRPLSLRRGVEMISQQQQIKG</sequence>
<name>A0ACB8NUU2_CITSI</name>
<evidence type="ECO:0000313" key="2">
    <source>
        <dbReference type="Proteomes" id="UP000829398"/>
    </source>
</evidence>
<accession>A0ACB8NUU2</accession>
<evidence type="ECO:0000313" key="1">
    <source>
        <dbReference type="EMBL" id="KAH9801349.1"/>
    </source>
</evidence>
<keyword evidence="2" id="KW-1185">Reference proteome</keyword>
<organism evidence="1 2">
    <name type="scientific">Citrus sinensis</name>
    <name type="common">Sweet orange</name>
    <name type="synonym">Citrus aurantium var. sinensis</name>
    <dbReference type="NCBI Taxonomy" id="2711"/>
    <lineage>
        <taxon>Eukaryota</taxon>
        <taxon>Viridiplantae</taxon>
        <taxon>Streptophyta</taxon>
        <taxon>Embryophyta</taxon>
        <taxon>Tracheophyta</taxon>
        <taxon>Spermatophyta</taxon>
        <taxon>Magnoliopsida</taxon>
        <taxon>eudicotyledons</taxon>
        <taxon>Gunneridae</taxon>
        <taxon>Pentapetalae</taxon>
        <taxon>rosids</taxon>
        <taxon>malvids</taxon>
        <taxon>Sapindales</taxon>
        <taxon>Rutaceae</taxon>
        <taxon>Aurantioideae</taxon>
        <taxon>Citrus</taxon>
    </lineage>
</organism>
<dbReference type="EMBL" id="CM039170">
    <property type="protein sequence ID" value="KAH9801349.1"/>
    <property type="molecule type" value="Genomic_DNA"/>
</dbReference>
<gene>
    <name evidence="1" type="ORF">KPL71_000998</name>
</gene>
<proteinExistence type="predicted"/>